<feature type="region of interest" description="Disordered" evidence="1">
    <location>
        <begin position="279"/>
        <end position="300"/>
    </location>
</feature>
<feature type="region of interest" description="Disordered" evidence="1">
    <location>
        <begin position="69"/>
        <end position="120"/>
    </location>
</feature>
<feature type="compositionally biased region" description="Basic and acidic residues" evidence="1">
    <location>
        <begin position="291"/>
        <end position="300"/>
    </location>
</feature>
<sequence>DLLFATIRRGHHTEARRLHRLRWDEQLRPLGSVRSVRRRAHRRAQPRSASLLRAGDHRRRSEDLCLERGRGDQGALHDPHSAAARHHHHSGRRCASSLRGQPQDDGMADRSREEHTPHRCHLSRYLSAREHRTARWTERHDALAVRTRCRAYLSGVGRQQRSFVCKIRPVLHVWRRRCGHGDEPRSDRGRFRSEDGSRCGARAEHRSAPCRRRPADAAAATSSRTRRATGGVAFLDLEPVAPRSHHRGAGGSRMPLATTLLPAVQRDVQEHAGGIRRAAAYQRSASTSRSAVRERGKRRECGWLQKSGSLPACVRATPWVSPEPCPPGRRSETAAPV</sequence>
<dbReference type="AlphaFoldDB" id="A0A6J4IPF0"/>
<gene>
    <name evidence="2" type="ORF">AVDCRST_MAG42-2498</name>
</gene>
<proteinExistence type="predicted"/>
<organism evidence="2">
    <name type="scientific">uncultured Chthoniobacterales bacterium</name>
    <dbReference type="NCBI Taxonomy" id="1836801"/>
    <lineage>
        <taxon>Bacteria</taxon>
        <taxon>Pseudomonadati</taxon>
        <taxon>Verrucomicrobiota</taxon>
        <taxon>Spartobacteria</taxon>
        <taxon>Chthoniobacterales</taxon>
        <taxon>environmental samples</taxon>
    </lineage>
</organism>
<feature type="compositionally biased region" description="Basic residues" evidence="1">
    <location>
        <begin position="36"/>
        <end position="45"/>
    </location>
</feature>
<feature type="region of interest" description="Disordered" evidence="1">
    <location>
        <begin position="36"/>
        <end position="56"/>
    </location>
</feature>
<name>A0A6J4IPF0_9BACT</name>
<keyword evidence="2" id="KW-0675">Receptor</keyword>
<feature type="compositionally biased region" description="Basic and acidic residues" evidence="1">
    <location>
        <begin position="69"/>
        <end position="80"/>
    </location>
</feature>
<accession>A0A6J4IPF0</accession>
<feature type="compositionally biased region" description="Basic and acidic residues" evidence="1">
    <location>
        <begin position="179"/>
        <end position="207"/>
    </location>
</feature>
<dbReference type="EMBL" id="CADCTA010000087">
    <property type="protein sequence ID" value="CAA9256367.1"/>
    <property type="molecule type" value="Genomic_DNA"/>
</dbReference>
<feature type="compositionally biased region" description="Basic and acidic residues" evidence="1">
    <location>
        <begin position="107"/>
        <end position="117"/>
    </location>
</feature>
<feature type="non-terminal residue" evidence="2">
    <location>
        <position position="1"/>
    </location>
</feature>
<evidence type="ECO:0000256" key="1">
    <source>
        <dbReference type="SAM" id="MobiDB-lite"/>
    </source>
</evidence>
<protein>
    <submittedName>
        <fullName evidence="2">Methyl-accepting chemotaxis protein I (Serine chemoreceptor protein)</fullName>
    </submittedName>
</protein>
<feature type="region of interest" description="Disordered" evidence="1">
    <location>
        <begin position="315"/>
        <end position="337"/>
    </location>
</feature>
<feature type="region of interest" description="Disordered" evidence="1">
    <location>
        <begin position="178"/>
        <end position="231"/>
    </location>
</feature>
<evidence type="ECO:0000313" key="2">
    <source>
        <dbReference type="EMBL" id="CAA9256367.1"/>
    </source>
</evidence>
<reference evidence="2" key="1">
    <citation type="submission" date="2020-02" db="EMBL/GenBank/DDBJ databases">
        <authorList>
            <person name="Meier V. D."/>
        </authorList>
    </citation>
    <scope>NUCLEOTIDE SEQUENCE</scope>
    <source>
        <strain evidence="2">AVDCRST_MAG42</strain>
    </source>
</reference>
<feature type="non-terminal residue" evidence="2">
    <location>
        <position position="337"/>
    </location>
</feature>
<feature type="compositionally biased region" description="Basic residues" evidence="1">
    <location>
        <begin position="83"/>
        <end position="92"/>
    </location>
</feature>